<dbReference type="SUPFAM" id="SSF47336">
    <property type="entry name" value="ACP-like"/>
    <property type="match status" value="1"/>
</dbReference>
<gene>
    <name evidence="4" type="primary">actI</name>
    <name evidence="4" type="ORF">Pa4123_37700</name>
</gene>
<dbReference type="InterPro" id="IPR009081">
    <property type="entry name" value="PP-bd_ACP"/>
</dbReference>
<dbReference type="Pfam" id="PF00550">
    <property type="entry name" value="PP-binding"/>
    <property type="match status" value="1"/>
</dbReference>
<feature type="domain" description="Carrier" evidence="3">
    <location>
        <begin position="8"/>
        <end position="83"/>
    </location>
</feature>
<evidence type="ECO:0000313" key="5">
    <source>
        <dbReference type="Proteomes" id="UP001144280"/>
    </source>
</evidence>
<dbReference type="InterPro" id="IPR006162">
    <property type="entry name" value="Ppantetheine_attach_site"/>
</dbReference>
<dbReference type="Gene3D" id="1.10.1200.10">
    <property type="entry name" value="ACP-like"/>
    <property type="match status" value="1"/>
</dbReference>
<evidence type="ECO:0000259" key="3">
    <source>
        <dbReference type="PROSITE" id="PS50075"/>
    </source>
</evidence>
<dbReference type="PROSITE" id="PS00012">
    <property type="entry name" value="PHOSPHOPANTETHEINE"/>
    <property type="match status" value="1"/>
</dbReference>
<organism evidence="4 5">
    <name type="scientific">Phytohabitans aurantiacus</name>
    <dbReference type="NCBI Taxonomy" id="3016789"/>
    <lineage>
        <taxon>Bacteria</taxon>
        <taxon>Bacillati</taxon>
        <taxon>Actinomycetota</taxon>
        <taxon>Actinomycetes</taxon>
        <taxon>Micromonosporales</taxon>
        <taxon>Micromonosporaceae</taxon>
    </lineage>
</organism>
<keyword evidence="1" id="KW-0596">Phosphopantetheine</keyword>
<dbReference type="PROSITE" id="PS50075">
    <property type="entry name" value="CARRIER"/>
    <property type="match status" value="1"/>
</dbReference>
<evidence type="ECO:0000313" key="4">
    <source>
        <dbReference type="EMBL" id="GLH98495.1"/>
    </source>
</evidence>
<dbReference type="InterPro" id="IPR036736">
    <property type="entry name" value="ACP-like_sf"/>
</dbReference>
<dbReference type="EMBL" id="BSDI01000017">
    <property type="protein sequence ID" value="GLH98495.1"/>
    <property type="molecule type" value="Genomic_DNA"/>
</dbReference>
<name>A0ABQ5QW36_9ACTN</name>
<reference evidence="4" key="1">
    <citation type="submission" date="2022-12" db="EMBL/GenBank/DDBJ databases">
        <title>New Phytohabitans aurantiacus sp. RD004123 nov., an actinomycete isolated from soil.</title>
        <authorList>
            <person name="Triningsih D.W."/>
            <person name="Harunari E."/>
            <person name="Igarashi Y."/>
        </authorList>
    </citation>
    <scope>NUCLEOTIDE SEQUENCE</scope>
    <source>
        <strain evidence="4">RD004123</strain>
    </source>
</reference>
<dbReference type="Proteomes" id="UP001144280">
    <property type="component" value="Unassembled WGS sequence"/>
</dbReference>
<protein>
    <submittedName>
        <fullName evidence="4">Actinorhodin polyketide synthase</fullName>
    </submittedName>
</protein>
<proteinExistence type="predicted"/>
<keyword evidence="2" id="KW-0597">Phosphoprotein</keyword>
<dbReference type="RefSeq" id="WP_281897447.1">
    <property type="nucleotide sequence ID" value="NZ_BSDI01000017.1"/>
</dbReference>
<evidence type="ECO:0000256" key="1">
    <source>
        <dbReference type="ARBA" id="ARBA00022450"/>
    </source>
</evidence>
<comment type="caution">
    <text evidence="4">The sequence shown here is derived from an EMBL/GenBank/DDBJ whole genome shotgun (WGS) entry which is preliminary data.</text>
</comment>
<sequence>MADPFGMTELTEILRTSIGLDADVRFDGELAETEFAELGYDSLAMIELASQVQRRYGVRITDEAVLDQMRSPREAVDFVNSLLAGKVA</sequence>
<accession>A0ABQ5QW36</accession>
<evidence type="ECO:0000256" key="2">
    <source>
        <dbReference type="ARBA" id="ARBA00022553"/>
    </source>
</evidence>
<keyword evidence="5" id="KW-1185">Reference proteome</keyword>